<keyword evidence="2" id="KW-0812">Transmembrane</keyword>
<reference evidence="4" key="1">
    <citation type="submission" date="2016-10" db="EMBL/GenBank/DDBJ databases">
        <authorList>
            <person name="Varghese N."/>
            <person name="Submissions S."/>
        </authorList>
    </citation>
    <scope>NUCLEOTIDE SEQUENCE [LARGE SCALE GENOMIC DNA]</scope>
    <source>
        <strain evidence="4">DSM 45722</strain>
    </source>
</reference>
<keyword evidence="4" id="KW-1185">Reference proteome</keyword>
<dbReference type="Pfam" id="PF06210">
    <property type="entry name" value="DUF1003"/>
    <property type="match status" value="1"/>
</dbReference>
<dbReference type="AlphaFoldDB" id="A0A1G4XBG8"/>
<name>A0A1G4XBG8_9ACTN</name>
<proteinExistence type="predicted"/>
<dbReference type="InterPro" id="IPR010406">
    <property type="entry name" value="DUF1003"/>
</dbReference>
<accession>A0A1G4XBG8</accession>
<protein>
    <submittedName>
        <fullName evidence="3">Uncharacterized membrane protein</fullName>
    </submittedName>
</protein>
<keyword evidence="2" id="KW-0472">Membrane</keyword>
<sequence length="187" mass="21382">MADDRRADADRRADLQLDQPSGTRSFAQFLNFNPDAIGYYAEKIARFLGTGRYLAIQTIIVIIWIAINVVWVSMRFDPYPFILLNLAFSTQAAYAAPLILLAQNRQTDRDKVQIEEDRARAAQTRADTEFLARELASLRVAIGELATRDFISRELDRLAPPDDDAAARRKKERKRKREQQARDNAPD</sequence>
<dbReference type="PANTHER" id="PTHR41386:SF1">
    <property type="entry name" value="MEMBRANE PROTEIN"/>
    <property type="match status" value="1"/>
</dbReference>
<keyword evidence="2" id="KW-1133">Transmembrane helix</keyword>
<organism evidence="3 4">
    <name type="scientific">Klenkia marina</name>
    <dbReference type="NCBI Taxonomy" id="1960309"/>
    <lineage>
        <taxon>Bacteria</taxon>
        <taxon>Bacillati</taxon>
        <taxon>Actinomycetota</taxon>
        <taxon>Actinomycetes</taxon>
        <taxon>Geodermatophilales</taxon>
        <taxon>Geodermatophilaceae</taxon>
        <taxon>Klenkia</taxon>
    </lineage>
</organism>
<feature type="region of interest" description="Disordered" evidence="1">
    <location>
        <begin position="161"/>
        <end position="187"/>
    </location>
</feature>
<gene>
    <name evidence="3" type="ORF">SAMN03159343_0276</name>
</gene>
<dbReference type="PANTHER" id="PTHR41386">
    <property type="entry name" value="INTEGRAL MEMBRANE PROTEIN-RELATED"/>
    <property type="match status" value="1"/>
</dbReference>
<dbReference type="RefSeq" id="WP_207798245.1">
    <property type="nucleotide sequence ID" value="NZ_FMUH01000001.1"/>
</dbReference>
<feature type="transmembrane region" description="Helical" evidence="2">
    <location>
        <begin position="53"/>
        <end position="73"/>
    </location>
</feature>
<dbReference type="Proteomes" id="UP000198981">
    <property type="component" value="Unassembled WGS sequence"/>
</dbReference>
<feature type="compositionally biased region" description="Basic residues" evidence="1">
    <location>
        <begin position="168"/>
        <end position="177"/>
    </location>
</feature>
<evidence type="ECO:0000313" key="4">
    <source>
        <dbReference type="Proteomes" id="UP000198981"/>
    </source>
</evidence>
<dbReference type="STRING" id="1960309.SAMN03159343_0276"/>
<evidence type="ECO:0000256" key="2">
    <source>
        <dbReference type="SAM" id="Phobius"/>
    </source>
</evidence>
<evidence type="ECO:0000313" key="3">
    <source>
        <dbReference type="EMBL" id="SCX38038.1"/>
    </source>
</evidence>
<evidence type="ECO:0000256" key="1">
    <source>
        <dbReference type="SAM" id="MobiDB-lite"/>
    </source>
</evidence>
<dbReference type="EMBL" id="FMUH01000001">
    <property type="protein sequence ID" value="SCX38038.1"/>
    <property type="molecule type" value="Genomic_DNA"/>
</dbReference>
<feature type="compositionally biased region" description="Basic and acidic residues" evidence="1">
    <location>
        <begin position="178"/>
        <end position="187"/>
    </location>
</feature>
<feature type="transmembrane region" description="Helical" evidence="2">
    <location>
        <begin position="79"/>
        <end position="101"/>
    </location>
</feature>